<proteinExistence type="predicted"/>
<dbReference type="InterPro" id="IPR031728">
    <property type="entry name" value="GlcAase_C"/>
</dbReference>
<evidence type="ECO:0000256" key="1">
    <source>
        <dbReference type="SAM" id="MobiDB-lite"/>
    </source>
</evidence>
<dbReference type="InterPro" id="IPR052974">
    <property type="entry name" value="GH79_Enzymes"/>
</dbReference>
<evidence type="ECO:0000313" key="4">
    <source>
        <dbReference type="Proteomes" id="UP000214365"/>
    </source>
</evidence>
<sequence length="279" mass="30185">MTSFSGGSMGMSLISTRHPPTDQFDRRLGTVQQWVNGTQEIKSQISQHCPTKISNATYGYLNPSFAGVDNHLNPGTTFADGLDVDNYIKLISIHNYIGGATEPGVTLQKTLMNHTSNVESASAFLAVRNELDYTGIPFVLGKMNSPYNEGAPGLSNAFGTALWDPVQTNDTTKAPYYGNIAVASMLGDLTRNSVQIANIPLPSDLESAYAAYVDGSLERIAAINMRDYNYTVNGTFSIPNPDPRPSQPYTFQIPSDVSSVYIQRLSANEVGLGEARAVE</sequence>
<dbReference type="RefSeq" id="XP_020115542.1">
    <property type="nucleotide sequence ID" value="XM_020265257.1"/>
</dbReference>
<reference evidence="3 4" key="1">
    <citation type="submission" date="2015-06" db="EMBL/GenBank/DDBJ databases">
        <title>Talaromyces atroroseus IBT 11181 draft genome.</title>
        <authorList>
            <person name="Rasmussen K.B."/>
            <person name="Rasmussen S."/>
            <person name="Petersen B."/>
            <person name="Sicheritz-Ponten T."/>
            <person name="Mortensen U.H."/>
            <person name="Thrane U."/>
        </authorList>
    </citation>
    <scope>NUCLEOTIDE SEQUENCE [LARGE SCALE GENOMIC DNA]</scope>
    <source>
        <strain evidence="3 4">IBT 11181</strain>
    </source>
</reference>
<evidence type="ECO:0000313" key="3">
    <source>
        <dbReference type="EMBL" id="OKL55421.1"/>
    </source>
</evidence>
<dbReference type="PANTHER" id="PTHR36183:SF2">
    <property type="entry name" value="BETA-GLUCURONIDASE C-TERMINAL DOMAIN-CONTAINING PROTEIN"/>
    <property type="match status" value="1"/>
</dbReference>
<dbReference type="EMBL" id="LFMY01000021">
    <property type="protein sequence ID" value="OKL55421.1"/>
    <property type="molecule type" value="Genomic_DNA"/>
</dbReference>
<evidence type="ECO:0000259" key="2">
    <source>
        <dbReference type="Pfam" id="PF16862"/>
    </source>
</evidence>
<dbReference type="Pfam" id="PF16862">
    <property type="entry name" value="Glyco_hydro_79C"/>
    <property type="match status" value="1"/>
</dbReference>
<organism evidence="3 4">
    <name type="scientific">Talaromyces atroroseus</name>
    <dbReference type="NCBI Taxonomy" id="1441469"/>
    <lineage>
        <taxon>Eukaryota</taxon>
        <taxon>Fungi</taxon>
        <taxon>Dikarya</taxon>
        <taxon>Ascomycota</taxon>
        <taxon>Pezizomycotina</taxon>
        <taxon>Eurotiomycetes</taxon>
        <taxon>Eurotiomycetidae</taxon>
        <taxon>Eurotiales</taxon>
        <taxon>Trichocomaceae</taxon>
        <taxon>Talaromyces</taxon>
        <taxon>Talaromyces sect. Trachyspermi</taxon>
    </lineage>
</organism>
<dbReference type="AlphaFoldDB" id="A0A1Q5Q6V6"/>
<gene>
    <name evidence="3" type="ORF">UA08_09327</name>
</gene>
<comment type="caution">
    <text evidence="3">The sequence shown here is derived from an EMBL/GenBank/DDBJ whole genome shotgun (WGS) entry which is preliminary data.</text>
</comment>
<feature type="compositionally biased region" description="Low complexity" evidence="1">
    <location>
        <begin position="1"/>
        <end position="12"/>
    </location>
</feature>
<feature type="domain" description="Beta-glucuronidase C-terminal" evidence="2">
    <location>
        <begin position="208"/>
        <end position="269"/>
    </location>
</feature>
<feature type="region of interest" description="Disordered" evidence="1">
    <location>
        <begin position="1"/>
        <end position="22"/>
    </location>
</feature>
<protein>
    <recommendedName>
        <fullName evidence="2">Beta-glucuronidase C-terminal domain-containing protein</fullName>
    </recommendedName>
</protein>
<dbReference type="GeneID" id="31009083"/>
<keyword evidence="4" id="KW-1185">Reference proteome</keyword>
<dbReference type="OrthoDB" id="2831684at2759"/>
<dbReference type="Gene3D" id="3.20.20.80">
    <property type="entry name" value="Glycosidases"/>
    <property type="match status" value="1"/>
</dbReference>
<dbReference type="Proteomes" id="UP000214365">
    <property type="component" value="Unassembled WGS sequence"/>
</dbReference>
<name>A0A1Q5Q6V6_TALAT</name>
<accession>A0A1Q5Q6V6</accession>
<dbReference type="PANTHER" id="PTHR36183">
    <property type="entry name" value="BETA-GLUCURONIDASE"/>
    <property type="match status" value="1"/>
</dbReference>